<gene>
    <name evidence="1" type="ORF">EJP77_06820</name>
</gene>
<dbReference type="RefSeq" id="WP_127198470.1">
    <property type="nucleotide sequence ID" value="NZ_RZNX01000002.1"/>
</dbReference>
<dbReference type="EMBL" id="RZNX01000002">
    <property type="protein sequence ID" value="RUT33355.1"/>
    <property type="molecule type" value="Genomic_DNA"/>
</dbReference>
<comment type="caution">
    <text evidence="1">The sequence shown here is derived from an EMBL/GenBank/DDBJ whole genome shotgun (WGS) entry which is preliminary data.</text>
</comment>
<dbReference type="AlphaFoldDB" id="A0A3S1DB00"/>
<reference evidence="1 2" key="1">
    <citation type="submission" date="2018-12" db="EMBL/GenBank/DDBJ databases">
        <authorList>
            <person name="Sun L."/>
            <person name="Chen Z."/>
        </authorList>
    </citation>
    <scope>NUCLEOTIDE SEQUENCE [LARGE SCALE GENOMIC DNA]</scope>
    <source>
        <strain evidence="1 2">3-5-3</strain>
    </source>
</reference>
<sequence length="265" mass="30245">MKLNYELFEQLFCMVREDPLDAVLSMPASDLLTEEAAAAFLKAYQVEIKGQDLQVAATYFASAWRGLGVTLQYMISLTENRLDLSLTNLTLHISRRNGYPSIFFRLLNAAEHPWPEQDRNIWRSEAIQSFYRDTLRPVVEVLASVSGLPAAQIWGQLPLGVAYYLRHIGDTLEQEADRIRLQEDYEYLIKDVDSAIFGLARNPFDYKPKWIDDPYNPGQLSQMKPTCCLAYRTDTGHGYCYSCPKLTRQQREEKAASIMAAAQAK</sequence>
<name>A0A3S1DB00_9BACL</name>
<dbReference type="OrthoDB" id="2819999at2"/>
<dbReference type="Proteomes" id="UP000272464">
    <property type="component" value="Unassembled WGS sequence"/>
</dbReference>
<proteinExistence type="predicted"/>
<evidence type="ECO:0000313" key="1">
    <source>
        <dbReference type="EMBL" id="RUT33355.1"/>
    </source>
</evidence>
<keyword evidence="2" id="KW-1185">Reference proteome</keyword>
<organism evidence="1 2">
    <name type="scientific">Paenibacillus zeisoli</name>
    <dbReference type="NCBI Taxonomy" id="2496267"/>
    <lineage>
        <taxon>Bacteria</taxon>
        <taxon>Bacillati</taxon>
        <taxon>Bacillota</taxon>
        <taxon>Bacilli</taxon>
        <taxon>Bacillales</taxon>
        <taxon>Paenibacillaceae</taxon>
        <taxon>Paenibacillus</taxon>
    </lineage>
</organism>
<accession>A0A3S1DB00</accession>
<evidence type="ECO:0000313" key="2">
    <source>
        <dbReference type="Proteomes" id="UP000272464"/>
    </source>
</evidence>
<protein>
    <submittedName>
        <fullName evidence="1">(2Fe-2S)-binding protein</fullName>
    </submittedName>
</protein>